<comment type="similarity">
    <text evidence="2 4">Belongs to the SKP1 family.</text>
</comment>
<dbReference type="Proteomes" id="UP000623129">
    <property type="component" value="Unassembled WGS sequence"/>
</dbReference>
<dbReference type="UniPathway" id="UPA00143"/>
<dbReference type="InterPro" id="IPR016073">
    <property type="entry name" value="Skp1_comp_POZ"/>
</dbReference>
<evidence type="ECO:0000256" key="4">
    <source>
        <dbReference type="PIRNR" id="PIRNR028729"/>
    </source>
</evidence>
<dbReference type="SUPFAM" id="SSF81382">
    <property type="entry name" value="Skp1 dimerisation domain-like"/>
    <property type="match status" value="1"/>
</dbReference>
<evidence type="ECO:0000256" key="3">
    <source>
        <dbReference type="ARBA" id="ARBA00022786"/>
    </source>
</evidence>
<reference evidence="6" key="1">
    <citation type="submission" date="2020-01" db="EMBL/GenBank/DDBJ databases">
        <title>Genome sequence of Kobresia littledalei, the first chromosome-level genome in the family Cyperaceae.</title>
        <authorList>
            <person name="Qu G."/>
        </authorList>
    </citation>
    <scope>NUCLEOTIDE SEQUENCE</scope>
    <source>
        <strain evidence="6">C.B.Clarke</strain>
        <tissue evidence="6">Leaf</tissue>
    </source>
</reference>
<dbReference type="OrthoDB" id="7827685at2759"/>
<protein>
    <recommendedName>
        <fullName evidence="4">SKP1-like protein</fullName>
    </recommendedName>
</protein>
<dbReference type="EMBL" id="SWLB01000018">
    <property type="protein sequence ID" value="KAF3326926.1"/>
    <property type="molecule type" value="Genomic_DNA"/>
</dbReference>
<dbReference type="GO" id="GO:0016567">
    <property type="term" value="P:protein ubiquitination"/>
    <property type="evidence" value="ECO:0007669"/>
    <property type="project" value="UniProtKB-UniRule"/>
</dbReference>
<keyword evidence="3 4" id="KW-0833">Ubl conjugation pathway</keyword>
<evidence type="ECO:0000259" key="5">
    <source>
        <dbReference type="Pfam" id="PF03931"/>
    </source>
</evidence>
<dbReference type="GO" id="GO:0009867">
    <property type="term" value="P:jasmonic acid mediated signaling pathway"/>
    <property type="evidence" value="ECO:0007669"/>
    <property type="project" value="UniProtKB-ARBA"/>
</dbReference>
<dbReference type="InterPro" id="IPR011333">
    <property type="entry name" value="SKP1/BTB/POZ_sf"/>
</dbReference>
<dbReference type="PIRSF" id="PIRSF028729">
    <property type="entry name" value="E3_ubiquit_lig_SCF_Skp"/>
    <property type="match status" value="1"/>
</dbReference>
<comment type="function">
    <text evidence="4">Involved in ubiquitination and subsequent proteasomal degradation of target proteins. Together with CUL1, RBX1 and a F-box protein, it forms a SCF E3 ubiquitin ligase complex. The functional specificity of this complex depends on the type of F-box protein. In the SCF complex, it serves as an adapter that links the F-box protein to CUL1.</text>
</comment>
<dbReference type="SMART" id="SM00512">
    <property type="entry name" value="Skp1"/>
    <property type="match status" value="1"/>
</dbReference>
<accession>A0A833QRU9</accession>
<evidence type="ECO:0000313" key="6">
    <source>
        <dbReference type="EMBL" id="KAF3326926.1"/>
    </source>
</evidence>
<dbReference type="Pfam" id="PF03931">
    <property type="entry name" value="Skp1_POZ"/>
    <property type="match status" value="1"/>
</dbReference>
<comment type="pathway">
    <text evidence="1 4">Protein modification; protein ubiquitination.</text>
</comment>
<dbReference type="InterPro" id="IPR016897">
    <property type="entry name" value="SKP1"/>
</dbReference>
<feature type="domain" description="SKP1 component POZ" evidence="5">
    <location>
        <begin position="8"/>
        <end position="67"/>
    </location>
</feature>
<comment type="subunit">
    <text evidence="4">Part of a SCF (SKP1-cullin-F-box) protein ligase complex.</text>
</comment>
<dbReference type="SUPFAM" id="SSF54695">
    <property type="entry name" value="POZ domain"/>
    <property type="match status" value="1"/>
</dbReference>
<dbReference type="InterPro" id="IPR001232">
    <property type="entry name" value="SKP1-like"/>
</dbReference>
<dbReference type="PANTHER" id="PTHR11165">
    <property type="entry name" value="SKP1"/>
    <property type="match status" value="1"/>
</dbReference>
<dbReference type="GO" id="GO:0006511">
    <property type="term" value="P:ubiquitin-dependent protein catabolic process"/>
    <property type="evidence" value="ECO:0007669"/>
    <property type="project" value="InterPro"/>
</dbReference>
<dbReference type="AlphaFoldDB" id="A0A833QRU9"/>
<evidence type="ECO:0000313" key="7">
    <source>
        <dbReference type="Proteomes" id="UP000623129"/>
    </source>
</evidence>
<dbReference type="InterPro" id="IPR036296">
    <property type="entry name" value="SKP1-like_dim_sf"/>
</dbReference>
<dbReference type="Gene3D" id="3.30.710.10">
    <property type="entry name" value="Potassium Channel Kv1.1, Chain A"/>
    <property type="match status" value="1"/>
</dbReference>
<name>A0A833QRU9_9POAL</name>
<gene>
    <name evidence="6" type="ORF">FCM35_KLT08556</name>
</gene>
<keyword evidence="7" id="KW-1185">Reference proteome</keyword>
<evidence type="ECO:0000256" key="1">
    <source>
        <dbReference type="ARBA" id="ARBA00004906"/>
    </source>
</evidence>
<organism evidence="6 7">
    <name type="scientific">Carex littledalei</name>
    <dbReference type="NCBI Taxonomy" id="544730"/>
    <lineage>
        <taxon>Eukaryota</taxon>
        <taxon>Viridiplantae</taxon>
        <taxon>Streptophyta</taxon>
        <taxon>Embryophyta</taxon>
        <taxon>Tracheophyta</taxon>
        <taxon>Spermatophyta</taxon>
        <taxon>Magnoliopsida</taxon>
        <taxon>Liliopsida</taxon>
        <taxon>Poales</taxon>
        <taxon>Cyperaceae</taxon>
        <taxon>Cyperoideae</taxon>
        <taxon>Cariceae</taxon>
        <taxon>Carex</taxon>
        <taxon>Carex subgen. Euthyceras</taxon>
    </lineage>
</organism>
<proteinExistence type="inferred from homology"/>
<comment type="caution">
    <text evidence="6">The sequence shown here is derived from an EMBL/GenBank/DDBJ whole genome shotgun (WGS) entry which is preliminary data.</text>
</comment>
<evidence type="ECO:0000256" key="2">
    <source>
        <dbReference type="ARBA" id="ARBA00009993"/>
    </source>
</evidence>
<sequence>MSDSTTSKKIKLVSNDGRLFELPETVAKQSKWIGRKIEEFGTENVIPLPNVTGPILEMVIEFCTKHVEAAERLRKWEQQFLSEKHTNMIFELCKAAEYLDIKELEVAADKNACDRMIATGDKTEEELGVTWKDKLSPDEKEEEE</sequence>